<evidence type="ECO:0000256" key="1">
    <source>
        <dbReference type="SAM" id="MobiDB-lite"/>
    </source>
</evidence>
<protein>
    <submittedName>
        <fullName evidence="4">Uncharacterized protein LOC111351085</fullName>
    </submittedName>
</protein>
<gene>
    <name evidence="4" type="primary">LOC111351085</name>
</gene>
<dbReference type="Pfam" id="PF23055">
    <property type="entry name" value="DUF7041"/>
    <property type="match status" value="1"/>
</dbReference>
<feature type="domain" description="DUF7041" evidence="2">
    <location>
        <begin position="16"/>
        <end position="95"/>
    </location>
</feature>
<dbReference type="Proteomes" id="UP000301870">
    <property type="component" value="Chromosome 12"/>
</dbReference>
<evidence type="ECO:0000259" key="2">
    <source>
        <dbReference type="Pfam" id="PF23055"/>
    </source>
</evidence>
<sequence length="263" mass="29951">MSIPDLAAITVASRMSEFWTHQPRMWFIRTEAVLAPQKLGDASKFDLVVSKLGIDALSQVTDFLINPPETNKYEALKKLISIYEDSKNRQIEKLISEMQLGDQKPSQLLRRMKDLARDKVPDDTLRVLWQNLLPTTVRSLLVVTENKDLDKLAVVADDVFEAIKVNSIAEVNQQPQPSSLSSENTILAEIAKLSTRLAQVEKRTSENRSRNNNRNQRAHTGRGRSVTRSATRNPNWLCFYHFRYAGNAKKCVKPCAWENKSEN</sequence>
<organism evidence="3 4">
    <name type="scientific">Spodoptera litura</name>
    <name type="common">Asian cotton leafworm</name>
    <dbReference type="NCBI Taxonomy" id="69820"/>
    <lineage>
        <taxon>Eukaryota</taxon>
        <taxon>Metazoa</taxon>
        <taxon>Ecdysozoa</taxon>
        <taxon>Arthropoda</taxon>
        <taxon>Hexapoda</taxon>
        <taxon>Insecta</taxon>
        <taxon>Pterygota</taxon>
        <taxon>Neoptera</taxon>
        <taxon>Endopterygota</taxon>
        <taxon>Lepidoptera</taxon>
        <taxon>Glossata</taxon>
        <taxon>Ditrysia</taxon>
        <taxon>Noctuoidea</taxon>
        <taxon>Noctuidae</taxon>
        <taxon>Amphipyrinae</taxon>
        <taxon>Spodoptera</taxon>
    </lineage>
</organism>
<evidence type="ECO:0000313" key="3">
    <source>
        <dbReference type="Proteomes" id="UP000301870"/>
    </source>
</evidence>
<evidence type="ECO:0000313" key="4">
    <source>
        <dbReference type="RefSeq" id="XP_022818624.1"/>
    </source>
</evidence>
<dbReference type="PANTHER" id="PTHR33327">
    <property type="entry name" value="ENDONUCLEASE"/>
    <property type="match status" value="1"/>
</dbReference>
<dbReference type="RefSeq" id="XP_022818624.1">
    <property type="nucleotide sequence ID" value="XM_022962856.1"/>
</dbReference>
<dbReference type="AlphaFoldDB" id="A0A9J7ILR9"/>
<dbReference type="GeneID" id="111351085"/>
<accession>A0A9J7ILR9</accession>
<feature type="compositionally biased region" description="Basic and acidic residues" evidence="1">
    <location>
        <begin position="199"/>
        <end position="209"/>
    </location>
</feature>
<dbReference type="KEGG" id="sliu:111351085"/>
<feature type="region of interest" description="Disordered" evidence="1">
    <location>
        <begin position="198"/>
        <end position="228"/>
    </location>
</feature>
<proteinExistence type="predicted"/>
<dbReference type="PANTHER" id="PTHR33327:SF3">
    <property type="entry name" value="RNA-DIRECTED DNA POLYMERASE"/>
    <property type="match status" value="1"/>
</dbReference>
<keyword evidence="3" id="KW-1185">Reference proteome</keyword>
<reference evidence="4" key="1">
    <citation type="submission" date="2025-08" db="UniProtKB">
        <authorList>
            <consortium name="RefSeq"/>
        </authorList>
    </citation>
    <scope>IDENTIFICATION</scope>
    <source>
        <strain evidence="4">Ishihara</strain>
        <tissue evidence="4">Whole body</tissue>
    </source>
</reference>
<dbReference type="OrthoDB" id="10257314at2759"/>
<name>A0A9J7ILR9_SPOLT</name>
<dbReference type="InterPro" id="IPR055469">
    <property type="entry name" value="DUF7041"/>
</dbReference>